<feature type="domain" description="DNA methylase N-4/N-6" evidence="10">
    <location>
        <begin position="33"/>
        <end position="299"/>
    </location>
</feature>
<evidence type="ECO:0000256" key="7">
    <source>
        <dbReference type="ARBA" id="ARBA00023125"/>
    </source>
</evidence>
<dbReference type="GO" id="GO:0003677">
    <property type="term" value="F:DNA binding"/>
    <property type="evidence" value="ECO:0007669"/>
    <property type="project" value="UniProtKB-KW"/>
</dbReference>
<name>A0A7D5SYG9_9EURY</name>
<evidence type="ECO:0000259" key="10">
    <source>
        <dbReference type="Pfam" id="PF01555"/>
    </source>
</evidence>
<dbReference type="Proteomes" id="UP000509346">
    <property type="component" value="Chromosome"/>
</dbReference>
<evidence type="ECO:0000256" key="4">
    <source>
        <dbReference type="ARBA" id="ARBA00022679"/>
    </source>
</evidence>
<gene>
    <name evidence="11" type="ORF">HZS54_25665</name>
</gene>
<keyword evidence="5" id="KW-0949">S-adenosyl-L-methionine</keyword>
<dbReference type="EC" id="2.1.1.113" evidence="2"/>
<dbReference type="Pfam" id="PF01555">
    <property type="entry name" value="N6_N4_Mtase"/>
    <property type="match status" value="1"/>
</dbReference>
<dbReference type="GO" id="GO:0015667">
    <property type="term" value="F:site-specific DNA-methyltransferase (cytosine-N4-specific) activity"/>
    <property type="evidence" value="ECO:0007669"/>
    <property type="project" value="UniProtKB-EC"/>
</dbReference>
<keyword evidence="3 11" id="KW-0489">Methyltransferase</keyword>
<evidence type="ECO:0000256" key="9">
    <source>
        <dbReference type="SAM" id="MobiDB-lite"/>
    </source>
</evidence>
<keyword evidence="6" id="KW-0680">Restriction system</keyword>
<dbReference type="GO" id="GO:0009307">
    <property type="term" value="P:DNA restriction-modification system"/>
    <property type="evidence" value="ECO:0007669"/>
    <property type="project" value="UniProtKB-KW"/>
</dbReference>
<sequence length="521" mass="60666">MSDIPDCFGIYHHNAKQLQSRLEDEFDETDNLVDAIITSPPYADLIKYGDHEDQVGQQAYEAFMDDIRGIFKQCYSIASEDATLWIITDTYRKDGHFVRLPFDIADEIENLPQLTICQNDGCGALLNKNRETGRFHCPECGEEYDPTSDSWRMQDHIIWNKQRTRPWRQKGQLRNVYEHISMFSKSDTYTYDIDNIRITDTEEYGRWWVDYPERYNPSGMVPGNVWEYPIPKQGDYGPKVSFHPSPFPRELVERILKLSTTEGDVVLDPFAGVGTTLAIAEGLDRKPLGFELNEDYVDYYRDHVRPNILEEMRYTQDTLTDEQAELRKTIWSLRVHKYVLKLFTQLVGMEATDIVDEDIEFITVAAEESALIDPSNTSPRAEIRYVCRDSVDTKGLPIETARDGLISDNPGSGDYYEVDFQIEAETVSSHLENMQAHRDTAYRSSDVYLYLGNQHHWYDQKKPLEVWIDDIKQQQWRHHRIRNWPPLVSNLGIRVHNPMEDTDPDMSVQQADIRQYSSDSE</sequence>
<dbReference type="PRINTS" id="PR00508">
    <property type="entry name" value="S21N4MTFRASE"/>
</dbReference>
<dbReference type="PROSITE" id="PS00093">
    <property type="entry name" value="N4_MTASE"/>
    <property type="match status" value="1"/>
</dbReference>
<evidence type="ECO:0000256" key="2">
    <source>
        <dbReference type="ARBA" id="ARBA00012185"/>
    </source>
</evidence>
<keyword evidence="7" id="KW-0238">DNA-binding</keyword>
<evidence type="ECO:0000256" key="8">
    <source>
        <dbReference type="ARBA" id="ARBA00049120"/>
    </source>
</evidence>
<dbReference type="KEGG" id="hpel:HZS54_25665"/>
<evidence type="ECO:0000256" key="6">
    <source>
        <dbReference type="ARBA" id="ARBA00022747"/>
    </source>
</evidence>
<dbReference type="EMBL" id="CP058909">
    <property type="protein sequence ID" value="QLH84807.1"/>
    <property type="molecule type" value="Genomic_DNA"/>
</dbReference>
<comment type="similarity">
    <text evidence="1">Belongs to the N(4)/N(6)-methyltransferase family. N(4) subfamily.</text>
</comment>
<dbReference type="GO" id="GO:0008170">
    <property type="term" value="F:N-methyltransferase activity"/>
    <property type="evidence" value="ECO:0007669"/>
    <property type="project" value="InterPro"/>
</dbReference>
<dbReference type="GeneID" id="56086056"/>
<dbReference type="OrthoDB" id="241751at2157"/>
<evidence type="ECO:0000256" key="1">
    <source>
        <dbReference type="ARBA" id="ARBA00010203"/>
    </source>
</evidence>
<dbReference type="InterPro" id="IPR001091">
    <property type="entry name" value="RM_Methyltransferase"/>
</dbReference>
<dbReference type="InterPro" id="IPR017985">
    <property type="entry name" value="MeTrfase_CN4_CS"/>
</dbReference>
<keyword evidence="12" id="KW-1185">Reference proteome</keyword>
<feature type="compositionally biased region" description="Polar residues" evidence="9">
    <location>
        <begin position="507"/>
        <end position="521"/>
    </location>
</feature>
<dbReference type="InterPro" id="IPR002941">
    <property type="entry name" value="DNA_methylase_N4/N6"/>
</dbReference>
<accession>A0A7D5SYG9</accession>
<comment type="catalytic activity">
    <reaction evidence="8">
        <text>a 2'-deoxycytidine in DNA + S-adenosyl-L-methionine = an N(4)-methyl-2'-deoxycytidine in DNA + S-adenosyl-L-homocysteine + H(+)</text>
        <dbReference type="Rhea" id="RHEA:16857"/>
        <dbReference type="Rhea" id="RHEA-COMP:11369"/>
        <dbReference type="Rhea" id="RHEA-COMP:13674"/>
        <dbReference type="ChEBI" id="CHEBI:15378"/>
        <dbReference type="ChEBI" id="CHEBI:57856"/>
        <dbReference type="ChEBI" id="CHEBI:59789"/>
        <dbReference type="ChEBI" id="CHEBI:85452"/>
        <dbReference type="ChEBI" id="CHEBI:137933"/>
        <dbReference type="EC" id="2.1.1.113"/>
    </reaction>
</comment>
<keyword evidence="4 11" id="KW-0808">Transferase</keyword>
<dbReference type="RefSeq" id="WP_179919884.1">
    <property type="nucleotide sequence ID" value="NZ_CP058909.1"/>
</dbReference>
<protein>
    <recommendedName>
        <fullName evidence="2">site-specific DNA-methyltransferase (cytosine-N(4)-specific)</fullName>
        <ecNumber evidence="2">2.1.1.113</ecNumber>
    </recommendedName>
</protein>
<organism evidence="11 12">
    <name type="scientific">Halosimplex pelagicum</name>
    <dbReference type="NCBI Taxonomy" id="869886"/>
    <lineage>
        <taxon>Archaea</taxon>
        <taxon>Methanobacteriati</taxon>
        <taxon>Methanobacteriota</taxon>
        <taxon>Stenosarchaea group</taxon>
        <taxon>Halobacteria</taxon>
        <taxon>Halobacteriales</taxon>
        <taxon>Haloarculaceae</taxon>
        <taxon>Halosimplex</taxon>
    </lineage>
</organism>
<dbReference type="AlphaFoldDB" id="A0A7D5SYG9"/>
<dbReference type="GO" id="GO:0032259">
    <property type="term" value="P:methylation"/>
    <property type="evidence" value="ECO:0007669"/>
    <property type="project" value="UniProtKB-KW"/>
</dbReference>
<dbReference type="SUPFAM" id="SSF53335">
    <property type="entry name" value="S-adenosyl-L-methionine-dependent methyltransferases"/>
    <property type="match status" value="1"/>
</dbReference>
<evidence type="ECO:0000256" key="3">
    <source>
        <dbReference type="ARBA" id="ARBA00022603"/>
    </source>
</evidence>
<evidence type="ECO:0000256" key="5">
    <source>
        <dbReference type="ARBA" id="ARBA00022691"/>
    </source>
</evidence>
<evidence type="ECO:0000313" key="12">
    <source>
        <dbReference type="Proteomes" id="UP000509346"/>
    </source>
</evidence>
<dbReference type="Gene3D" id="3.40.50.150">
    <property type="entry name" value="Vaccinia Virus protein VP39"/>
    <property type="match status" value="1"/>
</dbReference>
<reference evidence="11 12" key="1">
    <citation type="submission" date="2020-07" db="EMBL/GenBank/DDBJ databases">
        <title>Halosimplex litoreum sp. nov. and Halosimplex rubrum sp. nov., isolated from different salt environments.</title>
        <authorList>
            <person name="Cui H."/>
        </authorList>
    </citation>
    <scope>NUCLEOTIDE SEQUENCE [LARGE SCALE GENOMIC DNA]</scope>
    <source>
        <strain evidence="11 12">R2</strain>
    </source>
</reference>
<proteinExistence type="inferred from homology"/>
<evidence type="ECO:0000313" key="11">
    <source>
        <dbReference type="EMBL" id="QLH84807.1"/>
    </source>
</evidence>
<feature type="region of interest" description="Disordered" evidence="9">
    <location>
        <begin position="499"/>
        <end position="521"/>
    </location>
</feature>
<dbReference type="InterPro" id="IPR029063">
    <property type="entry name" value="SAM-dependent_MTases_sf"/>
</dbReference>